<dbReference type="PROSITE" id="PS50097">
    <property type="entry name" value="BTB"/>
    <property type="match status" value="1"/>
</dbReference>
<dbReference type="GO" id="GO:0005634">
    <property type="term" value="C:nucleus"/>
    <property type="evidence" value="ECO:0007669"/>
    <property type="project" value="TreeGrafter"/>
</dbReference>
<evidence type="ECO:0000256" key="2">
    <source>
        <dbReference type="ARBA" id="ARBA00022737"/>
    </source>
</evidence>
<dbReference type="SUPFAM" id="SSF54695">
    <property type="entry name" value="POZ domain"/>
    <property type="match status" value="1"/>
</dbReference>
<feature type="region of interest" description="Disordered" evidence="6">
    <location>
        <begin position="264"/>
        <end position="371"/>
    </location>
</feature>
<dbReference type="InterPro" id="IPR013087">
    <property type="entry name" value="Znf_C2H2_type"/>
</dbReference>
<keyword evidence="1" id="KW-0479">Metal-binding</keyword>
<dbReference type="PROSITE" id="PS00028">
    <property type="entry name" value="ZINC_FINGER_C2H2_1"/>
    <property type="match status" value="1"/>
</dbReference>
<dbReference type="Pfam" id="PF00651">
    <property type="entry name" value="BTB"/>
    <property type="match status" value="1"/>
</dbReference>
<dbReference type="OrthoDB" id="6735033at2759"/>
<keyword evidence="8" id="KW-1185">Reference proteome</keyword>
<evidence type="ECO:0000313" key="7">
    <source>
        <dbReference type="EMBL" id="CAH1775786.1"/>
    </source>
</evidence>
<keyword evidence="4" id="KW-0862">Zinc</keyword>
<evidence type="ECO:0000313" key="8">
    <source>
        <dbReference type="Proteomes" id="UP000749559"/>
    </source>
</evidence>
<keyword evidence="3" id="KW-0863">Zinc-finger</keyword>
<dbReference type="InterPro" id="IPR011333">
    <property type="entry name" value="SKP1/BTB/POZ_sf"/>
</dbReference>
<comment type="caution">
    <text evidence="7">The sequence shown here is derived from an EMBL/GenBank/DDBJ whole genome shotgun (WGS) entry which is preliminary data.</text>
</comment>
<dbReference type="Gene3D" id="3.30.710.10">
    <property type="entry name" value="Potassium Channel Kv1.1, Chain A"/>
    <property type="match status" value="1"/>
</dbReference>
<dbReference type="SMART" id="SM00355">
    <property type="entry name" value="ZnF_C2H2"/>
    <property type="match status" value="5"/>
</dbReference>
<protein>
    <submittedName>
        <fullName evidence="7">Uncharacterized protein</fullName>
    </submittedName>
</protein>
<name>A0A8J1TPX9_OWEFU</name>
<dbReference type="PANTHER" id="PTHR24394">
    <property type="entry name" value="ZINC FINGER PROTEIN"/>
    <property type="match status" value="1"/>
</dbReference>
<sequence length="736" mass="83494">MASSKRKMRMTDSSTPTTLQLPDDVKQKFSECMKNKDLNLRSNLEVLSYLLELHEENMQYFDADNKKLDAKKTTLTMEEKSDTECKALLDEYEHTELIEERDSVFWTEANALRLKGKLCDITISVLGNGKDPKQHVEFKLHKLILVHASAQFKAFCQENVLKDHYEMPWLSSEGMNLVLQHIYRQPIYTRNPEIINKGLAAAEMLEISSAKNTFKVLLNKVQDKPVTESNEISNNRKRTTKSKHAIGVKMLKVKMKRLEIISSVSSGLESSSSRSRGKLRKVISEGTKNQNPMDSNCLPDLSRHEETSTSPHKSKAVFSGEMVRIKLKPGRNLQAKSTGSHSDKQQAHSSTPVEHASPLNKRKRSLVSQNKAEKMELKEIKAEKNVEQSHVQSLTEADLSSIVSSAMKTAKADFQKLIEIETPTTQDSESCNINLVKCEPKDSEADSNILSEPNKDPKTHYQCSCCKKLFSLTGPWAIHIASMMECGLCDFKTCKVDSWREHFIVNHNIKSNSDDKTKCYKCNKIFPNKGECTKHEAGQCALHLRCGLCSDIALHHSSPADLINHFKEIHRELTTRLYKCKACAKCFSTEKVLILHQKFTCNDMNGAKKKYFSPRSPSQTCPKSTLEKYRDFISTNSTGCPTSKKPDHPILVVESLGKVFAHITIHSRQQNETKTYIHRPFGCMACGLTFRYLGSLFTHILGKHDVNFTSHCKLDFMKYLENMGLPNDCYKNLNHS</sequence>
<evidence type="ECO:0000256" key="5">
    <source>
        <dbReference type="ARBA" id="ARBA00023242"/>
    </source>
</evidence>
<dbReference type="InterPro" id="IPR000210">
    <property type="entry name" value="BTB/POZ_dom"/>
</dbReference>
<proteinExistence type="predicted"/>
<accession>A0A8J1TPX9</accession>
<keyword evidence="5" id="KW-0539">Nucleus</keyword>
<dbReference type="GO" id="GO:0000981">
    <property type="term" value="F:DNA-binding transcription factor activity, RNA polymerase II-specific"/>
    <property type="evidence" value="ECO:0007669"/>
    <property type="project" value="TreeGrafter"/>
</dbReference>
<dbReference type="Proteomes" id="UP000749559">
    <property type="component" value="Unassembled WGS sequence"/>
</dbReference>
<dbReference type="AlphaFoldDB" id="A0A8J1TPX9"/>
<dbReference type="EMBL" id="CAIIXF020000001">
    <property type="protein sequence ID" value="CAH1775786.1"/>
    <property type="molecule type" value="Genomic_DNA"/>
</dbReference>
<dbReference type="PROSITE" id="PS50157">
    <property type="entry name" value="ZINC_FINGER_C2H2_2"/>
    <property type="match status" value="1"/>
</dbReference>
<keyword evidence="2" id="KW-0677">Repeat</keyword>
<organism evidence="7 8">
    <name type="scientific">Owenia fusiformis</name>
    <name type="common">Polychaete worm</name>
    <dbReference type="NCBI Taxonomy" id="6347"/>
    <lineage>
        <taxon>Eukaryota</taxon>
        <taxon>Metazoa</taxon>
        <taxon>Spiralia</taxon>
        <taxon>Lophotrochozoa</taxon>
        <taxon>Annelida</taxon>
        <taxon>Polychaeta</taxon>
        <taxon>Sedentaria</taxon>
        <taxon>Canalipalpata</taxon>
        <taxon>Sabellida</taxon>
        <taxon>Oweniida</taxon>
        <taxon>Oweniidae</taxon>
        <taxon>Owenia</taxon>
    </lineage>
</organism>
<dbReference type="GO" id="GO:0008270">
    <property type="term" value="F:zinc ion binding"/>
    <property type="evidence" value="ECO:0007669"/>
    <property type="project" value="UniProtKB-KW"/>
</dbReference>
<evidence type="ECO:0000256" key="3">
    <source>
        <dbReference type="ARBA" id="ARBA00022771"/>
    </source>
</evidence>
<feature type="compositionally biased region" description="Polar residues" evidence="6">
    <location>
        <begin position="11"/>
        <end position="20"/>
    </location>
</feature>
<feature type="region of interest" description="Disordered" evidence="6">
    <location>
        <begin position="1"/>
        <end position="21"/>
    </location>
</feature>
<evidence type="ECO:0000256" key="4">
    <source>
        <dbReference type="ARBA" id="ARBA00022833"/>
    </source>
</evidence>
<feature type="compositionally biased region" description="Low complexity" evidence="6">
    <location>
        <begin position="264"/>
        <end position="274"/>
    </location>
</feature>
<evidence type="ECO:0000256" key="1">
    <source>
        <dbReference type="ARBA" id="ARBA00022723"/>
    </source>
</evidence>
<dbReference type="PANTHER" id="PTHR24394:SF29">
    <property type="entry name" value="MYONEURIN"/>
    <property type="match status" value="1"/>
</dbReference>
<reference evidence="7" key="1">
    <citation type="submission" date="2022-03" db="EMBL/GenBank/DDBJ databases">
        <authorList>
            <person name="Martin C."/>
        </authorList>
    </citation>
    <scope>NUCLEOTIDE SEQUENCE</scope>
</reference>
<gene>
    <name evidence="7" type="ORF">OFUS_LOCUS3039</name>
</gene>
<evidence type="ECO:0000256" key="6">
    <source>
        <dbReference type="SAM" id="MobiDB-lite"/>
    </source>
</evidence>